<feature type="domain" description="Aminoacyl-tRNA synthetase class II (D/K/N)" evidence="4">
    <location>
        <begin position="48"/>
        <end position="106"/>
    </location>
</feature>
<keyword evidence="1" id="KW-0436">Ligase</keyword>
<dbReference type="SUPFAM" id="SSF55681">
    <property type="entry name" value="Class II aaRS and biotin synthetases"/>
    <property type="match status" value="1"/>
</dbReference>
<dbReference type="Gene3D" id="3.30.930.10">
    <property type="entry name" value="Bira Bifunctional Protein, Domain 2"/>
    <property type="match status" value="1"/>
</dbReference>
<dbReference type="GO" id="GO:0005829">
    <property type="term" value="C:cytosol"/>
    <property type="evidence" value="ECO:0007669"/>
    <property type="project" value="TreeGrafter"/>
</dbReference>
<dbReference type="InterPro" id="IPR045864">
    <property type="entry name" value="aa-tRNA-synth_II/BPL/LPL"/>
</dbReference>
<protein>
    <recommendedName>
        <fullName evidence="4">Aminoacyl-tRNA synthetase class II (D/K/N) domain-containing protein</fullName>
    </recommendedName>
</protein>
<dbReference type="Proteomes" id="UP000054270">
    <property type="component" value="Unassembled WGS sequence"/>
</dbReference>
<evidence type="ECO:0000256" key="3">
    <source>
        <dbReference type="ARBA" id="ARBA00022840"/>
    </source>
</evidence>
<dbReference type="GO" id="GO:0006430">
    <property type="term" value="P:lysyl-tRNA aminoacylation"/>
    <property type="evidence" value="ECO:0007669"/>
    <property type="project" value="InterPro"/>
</dbReference>
<evidence type="ECO:0000313" key="5">
    <source>
        <dbReference type="EMBL" id="KJA15721.1"/>
    </source>
</evidence>
<evidence type="ECO:0000313" key="6">
    <source>
        <dbReference type="Proteomes" id="UP000054270"/>
    </source>
</evidence>
<gene>
    <name evidence="5" type="ORF">HYPSUDRAFT_207650</name>
</gene>
<dbReference type="AlphaFoldDB" id="A0A0D2NGF6"/>
<evidence type="ECO:0000259" key="4">
    <source>
        <dbReference type="Pfam" id="PF00152"/>
    </source>
</evidence>
<dbReference type="STRING" id="945553.A0A0D2NGF6"/>
<reference evidence="6" key="1">
    <citation type="submission" date="2014-04" db="EMBL/GenBank/DDBJ databases">
        <title>Evolutionary Origins and Diversification of the Mycorrhizal Mutualists.</title>
        <authorList>
            <consortium name="DOE Joint Genome Institute"/>
            <consortium name="Mycorrhizal Genomics Consortium"/>
            <person name="Kohler A."/>
            <person name="Kuo A."/>
            <person name="Nagy L.G."/>
            <person name="Floudas D."/>
            <person name="Copeland A."/>
            <person name="Barry K.W."/>
            <person name="Cichocki N."/>
            <person name="Veneault-Fourrey C."/>
            <person name="LaButti K."/>
            <person name="Lindquist E.A."/>
            <person name="Lipzen A."/>
            <person name="Lundell T."/>
            <person name="Morin E."/>
            <person name="Murat C."/>
            <person name="Riley R."/>
            <person name="Ohm R."/>
            <person name="Sun H."/>
            <person name="Tunlid A."/>
            <person name="Henrissat B."/>
            <person name="Grigoriev I.V."/>
            <person name="Hibbett D.S."/>
            <person name="Martin F."/>
        </authorList>
    </citation>
    <scope>NUCLEOTIDE SEQUENCE [LARGE SCALE GENOMIC DNA]</scope>
    <source>
        <strain evidence="6">FD-334 SS-4</strain>
    </source>
</reference>
<accession>A0A0D2NGF6</accession>
<dbReference type="PRINTS" id="PR00982">
    <property type="entry name" value="TRNASYNTHLYS"/>
</dbReference>
<organism evidence="5 6">
    <name type="scientific">Hypholoma sublateritium (strain FD-334 SS-4)</name>
    <dbReference type="NCBI Taxonomy" id="945553"/>
    <lineage>
        <taxon>Eukaryota</taxon>
        <taxon>Fungi</taxon>
        <taxon>Dikarya</taxon>
        <taxon>Basidiomycota</taxon>
        <taxon>Agaricomycotina</taxon>
        <taxon>Agaricomycetes</taxon>
        <taxon>Agaricomycetidae</taxon>
        <taxon>Agaricales</taxon>
        <taxon>Agaricineae</taxon>
        <taxon>Strophariaceae</taxon>
        <taxon>Hypholoma</taxon>
    </lineage>
</organism>
<dbReference type="PANTHER" id="PTHR42918:SF9">
    <property type="entry name" value="LYSINE--TRNA LIGASE"/>
    <property type="match status" value="1"/>
</dbReference>
<dbReference type="OrthoDB" id="21243at2759"/>
<keyword evidence="2" id="KW-0547">Nucleotide-binding</keyword>
<evidence type="ECO:0000256" key="2">
    <source>
        <dbReference type="ARBA" id="ARBA00022741"/>
    </source>
</evidence>
<dbReference type="GO" id="GO:0004824">
    <property type="term" value="F:lysine-tRNA ligase activity"/>
    <property type="evidence" value="ECO:0007669"/>
    <property type="project" value="InterPro"/>
</dbReference>
<sequence>MLARDLIEVFAEIPPRTEGNIFDSGSPAPLCCATSDLLHGGPSLAAPGATAKPFKFLMRHNDLPLDLNLRIATELYLKALVAGGLRRVYEISYMFCNEGIELTYNPKSAIYKLSIDMIQWMLP</sequence>
<dbReference type="Pfam" id="PF00152">
    <property type="entry name" value="tRNA-synt_2"/>
    <property type="match status" value="1"/>
</dbReference>
<evidence type="ECO:0000256" key="1">
    <source>
        <dbReference type="ARBA" id="ARBA00022598"/>
    </source>
</evidence>
<keyword evidence="6" id="KW-1185">Reference proteome</keyword>
<name>A0A0D2NGF6_HYPSF</name>
<dbReference type="InterPro" id="IPR018149">
    <property type="entry name" value="Lys-tRNA-synth_II_C"/>
</dbReference>
<dbReference type="GO" id="GO:0005524">
    <property type="term" value="F:ATP binding"/>
    <property type="evidence" value="ECO:0007669"/>
    <property type="project" value="UniProtKB-KW"/>
</dbReference>
<dbReference type="InterPro" id="IPR004364">
    <property type="entry name" value="Aa-tRNA-synt_II"/>
</dbReference>
<dbReference type="GO" id="GO:0000049">
    <property type="term" value="F:tRNA binding"/>
    <property type="evidence" value="ECO:0007669"/>
    <property type="project" value="TreeGrafter"/>
</dbReference>
<dbReference type="EMBL" id="KN817637">
    <property type="protein sequence ID" value="KJA15721.1"/>
    <property type="molecule type" value="Genomic_DNA"/>
</dbReference>
<keyword evidence="3" id="KW-0067">ATP-binding</keyword>
<dbReference type="PANTHER" id="PTHR42918">
    <property type="entry name" value="LYSYL-TRNA SYNTHETASE"/>
    <property type="match status" value="1"/>
</dbReference>
<proteinExistence type="predicted"/>